<sequence>MSQSKSLILRDPKGQNWLVRVYHEDGIRQLYTTKTDEEGENSVRIKTYQGYYKIKISTKGQLITFPIDSIG</sequence>
<accession>A0A249XZC9</accession>
<evidence type="ECO:0000313" key="1">
    <source>
        <dbReference type="EMBL" id="ASZ76816.1"/>
    </source>
</evidence>
<protein>
    <submittedName>
        <fullName evidence="1">Uncharacterized protein</fullName>
    </submittedName>
</protein>
<dbReference type="Proteomes" id="UP000260005">
    <property type="component" value="Segment"/>
</dbReference>
<organism evidence="1 2">
    <name type="scientific">Enterococcus phage EF1</name>
    <dbReference type="NCBI Taxonomy" id="2025813"/>
    <lineage>
        <taxon>Viruses</taxon>
        <taxon>Duplodnaviria</taxon>
        <taxon>Heunggongvirae</taxon>
        <taxon>Uroviricota</taxon>
        <taxon>Caudoviricetes</taxon>
    </lineage>
</organism>
<reference evidence="1 2" key="1">
    <citation type="submission" date="2017-04" db="EMBL/GenBank/DDBJ databases">
        <title>Complete Genome Sequence of Lytic Bacteriophage EF1 Infecting Enterococcus faecalis Isolates.</title>
        <authorList>
            <person name="Kim D."/>
            <person name="Kim Y.J."/>
            <person name="Han B.K."/>
            <person name="Kim H."/>
        </authorList>
    </citation>
    <scope>NUCLEOTIDE SEQUENCE [LARGE SCALE GENOMIC DNA]</scope>
</reference>
<proteinExistence type="predicted"/>
<dbReference type="EMBL" id="MF001358">
    <property type="protein sequence ID" value="ASZ76816.1"/>
    <property type="molecule type" value="Genomic_DNA"/>
</dbReference>
<keyword evidence="2" id="KW-1185">Reference proteome</keyword>
<name>A0A249XZC9_9CAUD</name>
<evidence type="ECO:0000313" key="2">
    <source>
        <dbReference type="Proteomes" id="UP000260005"/>
    </source>
</evidence>